<sequence>MQRQRIAPVHNRSSARIDAGEERNWVKTAPSGTVSDYLAHVTRPRVSRSVYVFPASESAPRSMPVNYFSDARDGRQGIRLLATIIEHVSNNTRHKKKKKKKKKKEINITRGEISRFYRSPYESHCGVIKNAEILSSLLPEHSLVLTRVLSFCLLNDE</sequence>
<protein>
    <submittedName>
        <fullName evidence="1">Uncharacterized protein</fullName>
    </submittedName>
</protein>
<name>A0AAW2FPH8_9HYME</name>
<accession>A0AAW2FPH8</accession>
<evidence type="ECO:0000313" key="2">
    <source>
        <dbReference type="Proteomes" id="UP001430953"/>
    </source>
</evidence>
<evidence type="ECO:0000313" key="1">
    <source>
        <dbReference type="EMBL" id="KAL0117125.1"/>
    </source>
</evidence>
<organism evidence="1 2">
    <name type="scientific">Cardiocondyla obscurior</name>
    <dbReference type="NCBI Taxonomy" id="286306"/>
    <lineage>
        <taxon>Eukaryota</taxon>
        <taxon>Metazoa</taxon>
        <taxon>Ecdysozoa</taxon>
        <taxon>Arthropoda</taxon>
        <taxon>Hexapoda</taxon>
        <taxon>Insecta</taxon>
        <taxon>Pterygota</taxon>
        <taxon>Neoptera</taxon>
        <taxon>Endopterygota</taxon>
        <taxon>Hymenoptera</taxon>
        <taxon>Apocrita</taxon>
        <taxon>Aculeata</taxon>
        <taxon>Formicoidea</taxon>
        <taxon>Formicidae</taxon>
        <taxon>Myrmicinae</taxon>
        <taxon>Cardiocondyla</taxon>
    </lineage>
</organism>
<dbReference type="EMBL" id="JADYXP020000009">
    <property type="protein sequence ID" value="KAL0117125.1"/>
    <property type="molecule type" value="Genomic_DNA"/>
</dbReference>
<proteinExistence type="predicted"/>
<dbReference type="Proteomes" id="UP001430953">
    <property type="component" value="Unassembled WGS sequence"/>
</dbReference>
<gene>
    <name evidence="1" type="ORF">PUN28_010157</name>
</gene>
<reference evidence="1 2" key="1">
    <citation type="submission" date="2023-03" db="EMBL/GenBank/DDBJ databases">
        <title>High recombination rates correlate with genetic variation in Cardiocondyla obscurior ants.</title>
        <authorList>
            <person name="Errbii M."/>
        </authorList>
    </citation>
    <scope>NUCLEOTIDE SEQUENCE [LARGE SCALE GENOMIC DNA]</scope>
    <source>
        <strain evidence="1">Alpha-2009</strain>
        <tissue evidence="1">Whole body</tissue>
    </source>
</reference>
<comment type="caution">
    <text evidence="1">The sequence shown here is derived from an EMBL/GenBank/DDBJ whole genome shotgun (WGS) entry which is preliminary data.</text>
</comment>
<keyword evidence="2" id="KW-1185">Reference proteome</keyword>
<dbReference type="AlphaFoldDB" id="A0AAW2FPH8"/>